<proteinExistence type="predicted"/>
<dbReference type="Pfam" id="PF07238">
    <property type="entry name" value="PilZ"/>
    <property type="match status" value="2"/>
</dbReference>
<dbReference type="RefSeq" id="WP_187479976.1">
    <property type="nucleotide sequence ID" value="NZ_CP060697.1"/>
</dbReference>
<dbReference type="EMBL" id="CP060697">
    <property type="protein sequence ID" value="QNM83021.1"/>
    <property type="molecule type" value="Genomic_DNA"/>
</dbReference>
<protein>
    <submittedName>
        <fullName evidence="2">PilZ domain-containing protein</fullName>
    </submittedName>
</protein>
<dbReference type="Proteomes" id="UP000515861">
    <property type="component" value="Chromosome"/>
</dbReference>
<gene>
    <name evidence="2" type="ORF">H8M03_01260</name>
</gene>
<feature type="domain" description="PilZ" evidence="1">
    <location>
        <begin position="22"/>
        <end position="102"/>
    </location>
</feature>
<evidence type="ECO:0000259" key="1">
    <source>
        <dbReference type="Pfam" id="PF07238"/>
    </source>
</evidence>
<dbReference type="GO" id="GO:0035438">
    <property type="term" value="F:cyclic-di-GMP binding"/>
    <property type="evidence" value="ECO:0007669"/>
    <property type="project" value="InterPro"/>
</dbReference>
<dbReference type="KEGG" id="ssau:H8M03_01260"/>
<keyword evidence="3" id="KW-1185">Reference proteome</keyword>
<reference evidence="2 3" key="1">
    <citation type="submission" date="2020-08" db="EMBL/GenBank/DDBJ databases">
        <title>Sphingomonas sp. sand1-3 16S ribosomal RNA gene Genome sequencing and assembly.</title>
        <authorList>
            <person name="Kang M."/>
        </authorList>
    </citation>
    <scope>NUCLEOTIDE SEQUENCE [LARGE SCALE GENOMIC DNA]</scope>
    <source>
        <strain evidence="3">sand1-3</strain>
    </source>
</reference>
<dbReference type="SUPFAM" id="SSF141371">
    <property type="entry name" value="PilZ domain-like"/>
    <property type="match status" value="2"/>
</dbReference>
<evidence type="ECO:0000313" key="2">
    <source>
        <dbReference type="EMBL" id="QNM83021.1"/>
    </source>
</evidence>
<organism evidence="2 3">
    <name type="scientific">Sphingomonas sabuli</name>
    <dbReference type="NCBI Taxonomy" id="2764186"/>
    <lineage>
        <taxon>Bacteria</taxon>
        <taxon>Pseudomonadati</taxon>
        <taxon>Pseudomonadota</taxon>
        <taxon>Alphaproteobacteria</taxon>
        <taxon>Sphingomonadales</taxon>
        <taxon>Sphingomonadaceae</taxon>
        <taxon>Sphingomonas</taxon>
    </lineage>
</organism>
<dbReference type="InterPro" id="IPR009875">
    <property type="entry name" value="PilZ_domain"/>
</dbReference>
<feature type="domain" description="PilZ" evidence="1">
    <location>
        <begin position="117"/>
        <end position="190"/>
    </location>
</feature>
<dbReference type="AlphaFoldDB" id="A0A7G9L322"/>
<sequence length="207" mass="22293">MEELPIETTVFSMSPAPPADVNRRADERHLTLFRVGAIRFDGRRELCLVKNISAGGVLVRAYCTLRSGQPVAVELKEGQPVSGTVSWVKNSDAGITFDQRVDVLDLLKSSGDGPRPRMPRVEVHCVAFVREGATVHRAAIHNVSQGGVSVETVNPLTVGSDVTVTLPGLPPQGAVVRWQDGARYGINFNALLPLAGLVEWLHARNGA</sequence>
<accession>A0A7G9L322</accession>
<evidence type="ECO:0000313" key="3">
    <source>
        <dbReference type="Proteomes" id="UP000515861"/>
    </source>
</evidence>
<name>A0A7G9L322_9SPHN</name>